<evidence type="ECO:0008006" key="3">
    <source>
        <dbReference type="Google" id="ProtNLM"/>
    </source>
</evidence>
<sequence>MATTDLSLLPARDAAWARDYLHGDTLATIAQRFGVSKAWVSYRLRRVAQLNARDNRQGTRVRGCIAGVAVRGKPETPGSSPKK</sequence>
<dbReference type="CDD" id="cd00118">
    <property type="entry name" value="LysM"/>
    <property type="match status" value="1"/>
</dbReference>
<evidence type="ECO:0000313" key="1">
    <source>
        <dbReference type="EMBL" id="PSR20025.1"/>
    </source>
</evidence>
<protein>
    <recommendedName>
        <fullName evidence="3">RNA polymerase sigma factor 70 region 4 type 2 domain-containing protein</fullName>
    </recommendedName>
</protein>
<gene>
    <name evidence="1" type="ORF">C7B45_16975</name>
</gene>
<evidence type="ECO:0000313" key="2">
    <source>
        <dbReference type="Proteomes" id="UP000241848"/>
    </source>
</evidence>
<dbReference type="InterPro" id="IPR018392">
    <property type="entry name" value="LysM"/>
</dbReference>
<reference evidence="1 2" key="1">
    <citation type="journal article" date="2014" name="BMC Genomics">
        <title>Comparison of environmental and isolate Sulfobacillus genomes reveals diverse carbon, sulfur, nitrogen, and hydrogen metabolisms.</title>
        <authorList>
            <person name="Justice N.B."/>
            <person name="Norman A."/>
            <person name="Brown C.T."/>
            <person name="Singh A."/>
            <person name="Thomas B.C."/>
            <person name="Banfield J.F."/>
        </authorList>
    </citation>
    <scope>NUCLEOTIDE SEQUENCE [LARGE SCALE GENOMIC DNA]</scope>
    <source>
        <strain evidence="1">AMDSBA3</strain>
    </source>
</reference>
<dbReference type="Proteomes" id="UP000241848">
    <property type="component" value="Unassembled WGS sequence"/>
</dbReference>
<dbReference type="AlphaFoldDB" id="A0A2T2WCQ6"/>
<accession>A0A2T2WCQ6</accession>
<proteinExistence type="predicted"/>
<name>A0A2T2WCQ6_9FIRM</name>
<organism evidence="1 2">
    <name type="scientific">Sulfobacillus acidophilus</name>
    <dbReference type="NCBI Taxonomy" id="53633"/>
    <lineage>
        <taxon>Bacteria</taxon>
        <taxon>Bacillati</taxon>
        <taxon>Bacillota</taxon>
        <taxon>Clostridia</taxon>
        <taxon>Eubacteriales</taxon>
        <taxon>Clostridiales Family XVII. Incertae Sedis</taxon>
        <taxon>Sulfobacillus</taxon>
    </lineage>
</organism>
<dbReference type="EMBL" id="PXYV01000095">
    <property type="protein sequence ID" value="PSR20025.1"/>
    <property type="molecule type" value="Genomic_DNA"/>
</dbReference>
<comment type="caution">
    <text evidence="1">The sequence shown here is derived from an EMBL/GenBank/DDBJ whole genome shotgun (WGS) entry which is preliminary data.</text>
</comment>